<dbReference type="AlphaFoldDB" id="A0A5C3NF46"/>
<accession>A0A5C3NF46</accession>
<name>A0A5C3NF46_9AGAM</name>
<organism evidence="1 2">
    <name type="scientific">Heliocybe sulcata</name>
    <dbReference type="NCBI Taxonomy" id="5364"/>
    <lineage>
        <taxon>Eukaryota</taxon>
        <taxon>Fungi</taxon>
        <taxon>Dikarya</taxon>
        <taxon>Basidiomycota</taxon>
        <taxon>Agaricomycotina</taxon>
        <taxon>Agaricomycetes</taxon>
        <taxon>Gloeophyllales</taxon>
        <taxon>Gloeophyllaceae</taxon>
        <taxon>Heliocybe</taxon>
    </lineage>
</organism>
<proteinExistence type="predicted"/>
<evidence type="ECO:0000313" key="2">
    <source>
        <dbReference type="Proteomes" id="UP000305948"/>
    </source>
</evidence>
<reference evidence="1 2" key="1">
    <citation type="journal article" date="2019" name="Nat. Ecol. Evol.">
        <title>Megaphylogeny resolves global patterns of mushroom evolution.</title>
        <authorList>
            <person name="Varga T."/>
            <person name="Krizsan K."/>
            <person name="Foldi C."/>
            <person name="Dima B."/>
            <person name="Sanchez-Garcia M."/>
            <person name="Sanchez-Ramirez S."/>
            <person name="Szollosi G.J."/>
            <person name="Szarkandi J.G."/>
            <person name="Papp V."/>
            <person name="Albert L."/>
            <person name="Andreopoulos W."/>
            <person name="Angelini C."/>
            <person name="Antonin V."/>
            <person name="Barry K.W."/>
            <person name="Bougher N.L."/>
            <person name="Buchanan P."/>
            <person name="Buyck B."/>
            <person name="Bense V."/>
            <person name="Catcheside P."/>
            <person name="Chovatia M."/>
            <person name="Cooper J."/>
            <person name="Damon W."/>
            <person name="Desjardin D."/>
            <person name="Finy P."/>
            <person name="Geml J."/>
            <person name="Haridas S."/>
            <person name="Hughes K."/>
            <person name="Justo A."/>
            <person name="Karasinski D."/>
            <person name="Kautmanova I."/>
            <person name="Kiss B."/>
            <person name="Kocsube S."/>
            <person name="Kotiranta H."/>
            <person name="LaButti K.M."/>
            <person name="Lechner B.E."/>
            <person name="Liimatainen K."/>
            <person name="Lipzen A."/>
            <person name="Lukacs Z."/>
            <person name="Mihaltcheva S."/>
            <person name="Morgado L.N."/>
            <person name="Niskanen T."/>
            <person name="Noordeloos M.E."/>
            <person name="Ohm R.A."/>
            <person name="Ortiz-Santana B."/>
            <person name="Ovrebo C."/>
            <person name="Racz N."/>
            <person name="Riley R."/>
            <person name="Savchenko A."/>
            <person name="Shiryaev A."/>
            <person name="Soop K."/>
            <person name="Spirin V."/>
            <person name="Szebenyi C."/>
            <person name="Tomsovsky M."/>
            <person name="Tulloss R.E."/>
            <person name="Uehling J."/>
            <person name="Grigoriev I.V."/>
            <person name="Vagvolgyi C."/>
            <person name="Papp T."/>
            <person name="Martin F.M."/>
            <person name="Miettinen O."/>
            <person name="Hibbett D.S."/>
            <person name="Nagy L.G."/>
        </authorList>
    </citation>
    <scope>NUCLEOTIDE SEQUENCE [LARGE SCALE GENOMIC DNA]</scope>
    <source>
        <strain evidence="1 2">OMC1185</strain>
    </source>
</reference>
<dbReference type="Proteomes" id="UP000305948">
    <property type="component" value="Unassembled WGS sequence"/>
</dbReference>
<sequence length="133" mass="14658">MSILERRTQNAVGPGFPPTLVPLRGRANRKMSSRAVVVRNVYLASQHPTQLYDVLCADGKVISIRNNGQPQEHISGARELDAEGRGILLPSVFSWTNAKNSSQVTLRKPFGLPPSQNHVLSRKQMICMLAVVD</sequence>
<keyword evidence="2" id="KW-1185">Reference proteome</keyword>
<dbReference type="EMBL" id="ML213505">
    <property type="protein sequence ID" value="TFK55106.1"/>
    <property type="molecule type" value="Genomic_DNA"/>
</dbReference>
<protein>
    <submittedName>
        <fullName evidence="1">Uncharacterized protein</fullName>
    </submittedName>
</protein>
<evidence type="ECO:0000313" key="1">
    <source>
        <dbReference type="EMBL" id="TFK55106.1"/>
    </source>
</evidence>
<gene>
    <name evidence="1" type="ORF">OE88DRAFT_1653755</name>
</gene>